<reference evidence="3" key="1">
    <citation type="journal article" date="2004" name="Environ. Microbiol.">
        <title>The genome of Desulfotalea psychrophila, a sulfate-reducing bacterium from permanently cold Arctic sediments.</title>
        <authorList>
            <person name="Rabus R."/>
            <person name="Ruepp A."/>
            <person name="Frickey T."/>
            <person name="Rattei T."/>
            <person name="Fartmann B."/>
            <person name="Stark M."/>
            <person name="Bauer M."/>
            <person name="Zibat A."/>
            <person name="Lombardot T."/>
            <person name="Becker I."/>
            <person name="Amann J."/>
            <person name="Gellner K."/>
            <person name="Teeling H."/>
            <person name="Leuschner W.D."/>
            <person name="Gloeckner F.-O."/>
            <person name="Lupas A.N."/>
            <person name="Amann R."/>
            <person name="Klenk H.-P."/>
        </authorList>
    </citation>
    <scope>NUCLEOTIDE SEQUENCE [LARGE SCALE GENOMIC DNA]</scope>
    <source>
        <strain evidence="3">DSM 12343 / LSv54</strain>
    </source>
</reference>
<name>Q6AIQ4_DESPS</name>
<dbReference type="HOGENOM" id="CLU_2381499_0_0_7"/>
<evidence type="ECO:0000256" key="1">
    <source>
        <dbReference type="SAM" id="Phobius"/>
    </source>
</evidence>
<feature type="transmembrane region" description="Helical" evidence="1">
    <location>
        <begin position="20"/>
        <end position="41"/>
    </location>
</feature>
<keyword evidence="1" id="KW-0472">Membrane</keyword>
<keyword evidence="1" id="KW-1133">Transmembrane helix</keyword>
<dbReference type="KEGG" id="dps:DP3047"/>
<sequence>MNVWLLCRNATNVFFCPCNLLKHSFAGICFFLVVESVFLFLNPFKIGSCFLNFYKKGKKVASSTIIARKKGIFFFSIWETGQDRIFFLGICLKK</sequence>
<dbReference type="EMBL" id="CR522870">
    <property type="protein sequence ID" value="CAG37776.1"/>
    <property type="molecule type" value="Genomic_DNA"/>
</dbReference>
<keyword evidence="1" id="KW-0812">Transmembrane</keyword>
<organism evidence="2 3">
    <name type="scientific">Desulfotalea psychrophila (strain LSv54 / DSM 12343)</name>
    <dbReference type="NCBI Taxonomy" id="177439"/>
    <lineage>
        <taxon>Bacteria</taxon>
        <taxon>Pseudomonadati</taxon>
        <taxon>Thermodesulfobacteriota</taxon>
        <taxon>Desulfobulbia</taxon>
        <taxon>Desulfobulbales</taxon>
        <taxon>Desulfocapsaceae</taxon>
        <taxon>Desulfotalea</taxon>
    </lineage>
</organism>
<keyword evidence="3" id="KW-1185">Reference proteome</keyword>
<gene>
    <name evidence="2" type="ordered locus">DP3047</name>
</gene>
<dbReference type="STRING" id="177439.DP3047"/>
<dbReference type="AlphaFoldDB" id="Q6AIQ4"/>
<evidence type="ECO:0000313" key="3">
    <source>
        <dbReference type="Proteomes" id="UP000000602"/>
    </source>
</evidence>
<dbReference type="Proteomes" id="UP000000602">
    <property type="component" value="Chromosome"/>
</dbReference>
<proteinExistence type="predicted"/>
<protein>
    <submittedName>
        <fullName evidence="2">Uncharacterized protein</fullName>
    </submittedName>
</protein>
<evidence type="ECO:0000313" key="2">
    <source>
        <dbReference type="EMBL" id="CAG37776.1"/>
    </source>
</evidence>
<accession>Q6AIQ4</accession>